<feature type="transmembrane region" description="Helical" evidence="7">
    <location>
        <begin position="58"/>
        <end position="78"/>
    </location>
</feature>
<keyword evidence="4 7" id="KW-0812">Transmembrane</keyword>
<evidence type="ECO:0000313" key="9">
    <source>
        <dbReference type="Proteomes" id="UP000823915"/>
    </source>
</evidence>
<dbReference type="Pfam" id="PF01554">
    <property type="entry name" value="MatE"/>
    <property type="match status" value="2"/>
</dbReference>
<evidence type="ECO:0000256" key="1">
    <source>
        <dbReference type="ARBA" id="ARBA00004651"/>
    </source>
</evidence>
<keyword evidence="6 7" id="KW-0472">Membrane</keyword>
<feature type="transmembrane region" description="Helical" evidence="7">
    <location>
        <begin position="242"/>
        <end position="259"/>
    </location>
</feature>
<feature type="transmembrane region" description="Helical" evidence="7">
    <location>
        <begin position="364"/>
        <end position="383"/>
    </location>
</feature>
<reference evidence="8" key="2">
    <citation type="submission" date="2021-04" db="EMBL/GenBank/DDBJ databases">
        <authorList>
            <person name="Gilroy R."/>
        </authorList>
    </citation>
    <scope>NUCLEOTIDE SEQUENCE</scope>
    <source>
        <strain evidence="8">1282</strain>
    </source>
</reference>
<keyword evidence="3" id="KW-1003">Cell membrane</keyword>
<comment type="caution">
    <text evidence="8">The sequence shown here is derived from an EMBL/GenBank/DDBJ whole genome shotgun (WGS) entry which is preliminary data.</text>
</comment>
<evidence type="ECO:0000256" key="5">
    <source>
        <dbReference type="ARBA" id="ARBA00022989"/>
    </source>
</evidence>
<dbReference type="AlphaFoldDB" id="A0A9D2C0Q1"/>
<feature type="transmembrane region" description="Helical" evidence="7">
    <location>
        <begin position="291"/>
        <end position="311"/>
    </location>
</feature>
<feature type="transmembrane region" description="Helical" evidence="7">
    <location>
        <begin position="99"/>
        <end position="118"/>
    </location>
</feature>
<dbReference type="PANTHER" id="PTHR43823">
    <property type="entry name" value="SPORULATION PROTEIN YKVU"/>
    <property type="match status" value="1"/>
</dbReference>
<evidence type="ECO:0000256" key="3">
    <source>
        <dbReference type="ARBA" id="ARBA00022475"/>
    </source>
</evidence>
<feature type="transmembrane region" description="Helical" evidence="7">
    <location>
        <begin position="20"/>
        <end position="38"/>
    </location>
</feature>
<feature type="transmembrane region" description="Helical" evidence="7">
    <location>
        <begin position="172"/>
        <end position="194"/>
    </location>
</feature>
<protein>
    <submittedName>
        <fullName evidence="8">MATE family efflux transporter</fullName>
    </submittedName>
</protein>
<feature type="transmembrane region" description="Helical" evidence="7">
    <location>
        <begin position="200"/>
        <end position="222"/>
    </location>
</feature>
<keyword evidence="5 7" id="KW-1133">Transmembrane helix</keyword>
<name>A0A9D2C0Q1_9FIRM</name>
<evidence type="ECO:0000256" key="7">
    <source>
        <dbReference type="SAM" id="Phobius"/>
    </source>
</evidence>
<feature type="transmembrane region" description="Helical" evidence="7">
    <location>
        <begin position="395"/>
        <end position="418"/>
    </location>
</feature>
<dbReference type="GO" id="GO:0042910">
    <property type="term" value="F:xenobiotic transmembrane transporter activity"/>
    <property type="evidence" value="ECO:0007669"/>
    <property type="project" value="InterPro"/>
</dbReference>
<comment type="subcellular location">
    <subcellularLocation>
        <location evidence="1">Cell membrane</location>
        <topology evidence="1">Multi-pass membrane protein</topology>
    </subcellularLocation>
</comment>
<dbReference type="GO" id="GO:0005886">
    <property type="term" value="C:plasma membrane"/>
    <property type="evidence" value="ECO:0007669"/>
    <property type="project" value="UniProtKB-SubCell"/>
</dbReference>
<accession>A0A9D2C0Q1</accession>
<keyword evidence="2" id="KW-0813">Transport</keyword>
<evidence type="ECO:0000256" key="6">
    <source>
        <dbReference type="ARBA" id="ARBA00023136"/>
    </source>
</evidence>
<dbReference type="Proteomes" id="UP000823915">
    <property type="component" value="Unassembled WGS sequence"/>
</dbReference>
<dbReference type="PANTHER" id="PTHR43823:SF3">
    <property type="entry name" value="MULTIDRUG EXPORT PROTEIN MEPA"/>
    <property type="match status" value="1"/>
</dbReference>
<dbReference type="InterPro" id="IPR002528">
    <property type="entry name" value="MATE_fam"/>
</dbReference>
<organism evidence="8 9">
    <name type="scientific">Candidatus Acutalibacter pullistercoris</name>
    <dbReference type="NCBI Taxonomy" id="2838418"/>
    <lineage>
        <taxon>Bacteria</taxon>
        <taxon>Bacillati</taxon>
        <taxon>Bacillota</taxon>
        <taxon>Clostridia</taxon>
        <taxon>Eubacteriales</taxon>
        <taxon>Acutalibacteraceae</taxon>
        <taxon>Acutalibacter</taxon>
    </lineage>
</organism>
<dbReference type="EMBL" id="DXDU01000031">
    <property type="protein sequence ID" value="HIY25975.1"/>
    <property type="molecule type" value="Genomic_DNA"/>
</dbReference>
<proteinExistence type="predicted"/>
<dbReference type="PIRSF" id="PIRSF006603">
    <property type="entry name" value="DinF"/>
    <property type="match status" value="1"/>
</dbReference>
<sequence>MEDRQKTELFESMAIPRAVMKLAIPTVLSSLVMVLYNLADTYFVGMLNNAVENAAVTLAAPLLLAFNAVNNLFGVGSSSMMSRALGKKDYDTVYRSSAFGFYCSVIAGLLFSGAYVAFQVPLLNLLGATPETLDATIGYAKWTVGFGAVPSILNVVLAYFVRAEGSSMHASIGTMSGCFLNILLDPVFILPWGLHMGAEGAGLATFLSNCAACLYFFMLLYVRRGRTYVCVNPKMFGFKKHIVVGVCAVGIPASIQNLLNVTGMSVLNNFTASFGSDAVAAMGISQKINSVTFQIAMGVSQGVMPLVSYNYASGDVKRLKKAFFFTARIAVGFQVLMLIVYFLGADFWIGLFMQDQQIVAYGAAFLRGFCLALPFLGLDFLAVGVFQACGLGKNAFAFAILRKVVLEIPALLLLNALFPLYGLAYAQLTAEVILAIAAVVVLARLLRRLEARYLRKETGPNTSEST</sequence>
<evidence type="ECO:0000313" key="8">
    <source>
        <dbReference type="EMBL" id="HIY25975.1"/>
    </source>
</evidence>
<dbReference type="InterPro" id="IPR048279">
    <property type="entry name" value="MdtK-like"/>
</dbReference>
<feature type="transmembrane region" description="Helical" evidence="7">
    <location>
        <begin position="323"/>
        <end position="344"/>
    </location>
</feature>
<dbReference type="InterPro" id="IPR051327">
    <property type="entry name" value="MATE_MepA_subfamily"/>
</dbReference>
<gene>
    <name evidence="8" type="ORF">H9838_02235</name>
</gene>
<feature type="transmembrane region" description="Helical" evidence="7">
    <location>
        <begin position="424"/>
        <end position="446"/>
    </location>
</feature>
<evidence type="ECO:0000256" key="2">
    <source>
        <dbReference type="ARBA" id="ARBA00022448"/>
    </source>
</evidence>
<reference evidence="8" key="1">
    <citation type="journal article" date="2021" name="PeerJ">
        <title>Extensive microbial diversity within the chicken gut microbiome revealed by metagenomics and culture.</title>
        <authorList>
            <person name="Gilroy R."/>
            <person name="Ravi A."/>
            <person name="Getino M."/>
            <person name="Pursley I."/>
            <person name="Horton D.L."/>
            <person name="Alikhan N.F."/>
            <person name="Baker D."/>
            <person name="Gharbi K."/>
            <person name="Hall N."/>
            <person name="Watson M."/>
            <person name="Adriaenssens E.M."/>
            <person name="Foster-Nyarko E."/>
            <person name="Jarju S."/>
            <person name="Secka A."/>
            <person name="Antonio M."/>
            <person name="Oren A."/>
            <person name="Chaudhuri R.R."/>
            <person name="La Ragione R."/>
            <person name="Hildebrand F."/>
            <person name="Pallen M.J."/>
        </authorList>
    </citation>
    <scope>NUCLEOTIDE SEQUENCE</scope>
    <source>
        <strain evidence="8">1282</strain>
    </source>
</reference>
<dbReference type="GO" id="GO:0015297">
    <property type="term" value="F:antiporter activity"/>
    <property type="evidence" value="ECO:0007669"/>
    <property type="project" value="InterPro"/>
</dbReference>
<dbReference type="NCBIfam" id="TIGR00797">
    <property type="entry name" value="matE"/>
    <property type="match status" value="1"/>
</dbReference>
<evidence type="ECO:0000256" key="4">
    <source>
        <dbReference type="ARBA" id="ARBA00022692"/>
    </source>
</evidence>
<feature type="transmembrane region" description="Helical" evidence="7">
    <location>
        <begin position="138"/>
        <end position="160"/>
    </location>
</feature>